<dbReference type="AlphaFoldDB" id="A0AAN8Q2F1"/>
<name>A0AAN8Q2F1_PATCE</name>
<organism evidence="2 3">
    <name type="scientific">Patella caerulea</name>
    <name type="common">Rayed Mediterranean limpet</name>
    <dbReference type="NCBI Taxonomy" id="87958"/>
    <lineage>
        <taxon>Eukaryota</taxon>
        <taxon>Metazoa</taxon>
        <taxon>Spiralia</taxon>
        <taxon>Lophotrochozoa</taxon>
        <taxon>Mollusca</taxon>
        <taxon>Gastropoda</taxon>
        <taxon>Patellogastropoda</taxon>
        <taxon>Patelloidea</taxon>
        <taxon>Patellidae</taxon>
        <taxon>Patella</taxon>
    </lineage>
</organism>
<accession>A0AAN8Q2F1</accession>
<reference evidence="2 3" key="1">
    <citation type="submission" date="2024-01" db="EMBL/GenBank/DDBJ databases">
        <title>The genome of the rayed Mediterranean limpet Patella caerulea (Linnaeus, 1758).</title>
        <authorList>
            <person name="Anh-Thu Weber A."/>
            <person name="Halstead-Nussloch G."/>
        </authorList>
    </citation>
    <scope>NUCLEOTIDE SEQUENCE [LARGE SCALE GENOMIC DNA]</scope>
    <source>
        <strain evidence="2">AATW-2023a</strain>
        <tissue evidence="2">Whole specimen</tissue>
    </source>
</reference>
<dbReference type="EMBL" id="JAZGQO010000001">
    <property type="protein sequence ID" value="KAK6195087.1"/>
    <property type="molecule type" value="Genomic_DNA"/>
</dbReference>
<dbReference type="PANTHER" id="PTHR37398:SF3">
    <property type="entry name" value="GLYCOSIDE HYDROLASE FAMILY 5 DOMAIN-CONTAINING PROTEIN"/>
    <property type="match status" value="1"/>
</dbReference>
<dbReference type="Gene3D" id="3.20.20.80">
    <property type="entry name" value="Glycosidases"/>
    <property type="match status" value="1"/>
</dbReference>
<dbReference type="InterPro" id="IPR017853">
    <property type="entry name" value="GH"/>
</dbReference>
<protein>
    <recommendedName>
        <fullName evidence="4">Mannan endo-1,4-beta-mannosidase</fullName>
    </recommendedName>
</protein>
<evidence type="ECO:0000313" key="3">
    <source>
        <dbReference type="Proteomes" id="UP001347796"/>
    </source>
</evidence>
<sequence>MGLCVLALYLTVLASIANAGRLQIQGTHFVKDGKRVFLSGGNQAWIAYGYDFGDHNYEYRKTEFEKYLKLVSENGGNSIRVWIHIEGVISPHFDNNGYVTGLDQKGTFIAEFKEYLNRAQHYNILIFPCLWNGALKQQHQHLDGLIKDTAKLQSYIDKALIPWVKAVRDEPALGGWDIMNEFEGEIKPGTHSSEPCFDTTFLQNSGAGWAGATYSAQELLRFVNWQTDAIRRTDPGALVTAGSWNARDNTDRLNTHNLYSDNCLRKAGGKQQGVLNFFSSHSYAWQGKYDEFAPFKHKASDYGLSKPFVIAEFNQVSGAGMDITEQFQWAYDNGYAGAWTWHLHADGSNTDSTANQLRGMKYMKNKNDQSKGGLVALKV</sequence>
<dbReference type="Proteomes" id="UP001347796">
    <property type="component" value="Unassembled WGS sequence"/>
</dbReference>
<evidence type="ECO:0000256" key="1">
    <source>
        <dbReference type="SAM" id="SignalP"/>
    </source>
</evidence>
<proteinExistence type="predicted"/>
<evidence type="ECO:0008006" key="4">
    <source>
        <dbReference type="Google" id="ProtNLM"/>
    </source>
</evidence>
<feature type="signal peptide" evidence="1">
    <location>
        <begin position="1"/>
        <end position="19"/>
    </location>
</feature>
<feature type="chain" id="PRO_5042991015" description="Mannan endo-1,4-beta-mannosidase" evidence="1">
    <location>
        <begin position="20"/>
        <end position="379"/>
    </location>
</feature>
<keyword evidence="1" id="KW-0732">Signal</keyword>
<evidence type="ECO:0000313" key="2">
    <source>
        <dbReference type="EMBL" id="KAK6195087.1"/>
    </source>
</evidence>
<comment type="caution">
    <text evidence="2">The sequence shown here is derived from an EMBL/GenBank/DDBJ whole genome shotgun (WGS) entry which is preliminary data.</text>
</comment>
<dbReference type="SUPFAM" id="SSF51445">
    <property type="entry name" value="(Trans)glycosidases"/>
    <property type="match status" value="1"/>
</dbReference>
<gene>
    <name evidence="2" type="ORF">SNE40_000585</name>
</gene>
<dbReference type="PANTHER" id="PTHR37398">
    <property type="entry name" value="ENDO-BETA-1,4-MANNANASE"/>
    <property type="match status" value="1"/>
</dbReference>
<keyword evidence="3" id="KW-1185">Reference proteome</keyword>